<name>A0A077WH62_9FUNG</name>
<evidence type="ECO:0000313" key="2">
    <source>
        <dbReference type="EMBL" id="CDS06715.1"/>
    </source>
</evidence>
<dbReference type="OrthoDB" id="2276985at2759"/>
<feature type="compositionally biased region" description="Polar residues" evidence="1">
    <location>
        <begin position="308"/>
        <end position="321"/>
    </location>
</feature>
<feature type="compositionally biased region" description="Low complexity" evidence="1">
    <location>
        <begin position="132"/>
        <end position="173"/>
    </location>
</feature>
<reference evidence="2" key="1">
    <citation type="journal article" date="2014" name="Genome Announc.">
        <title>De novo whole-genome sequence and genome annotation of Lichtheimia ramosa.</title>
        <authorList>
            <person name="Linde J."/>
            <person name="Schwartze V."/>
            <person name="Binder U."/>
            <person name="Lass-Florl C."/>
            <person name="Voigt K."/>
            <person name="Horn F."/>
        </authorList>
    </citation>
    <scope>NUCLEOTIDE SEQUENCE</scope>
    <source>
        <strain evidence="2">JMRC FSU:6197</strain>
    </source>
</reference>
<feature type="region of interest" description="Disordered" evidence="1">
    <location>
        <begin position="285"/>
        <end position="321"/>
    </location>
</feature>
<protein>
    <submittedName>
        <fullName evidence="2">Uncharacterized protein</fullName>
    </submittedName>
</protein>
<proteinExistence type="predicted"/>
<accession>A0A077WH62</accession>
<feature type="compositionally biased region" description="Polar residues" evidence="1">
    <location>
        <begin position="181"/>
        <end position="197"/>
    </location>
</feature>
<gene>
    <name evidence="2" type="ORF">LRAMOSA09242</name>
</gene>
<feature type="region of interest" description="Disordered" evidence="1">
    <location>
        <begin position="123"/>
        <end position="197"/>
    </location>
</feature>
<evidence type="ECO:0000256" key="1">
    <source>
        <dbReference type="SAM" id="MobiDB-lite"/>
    </source>
</evidence>
<organism evidence="2">
    <name type="scientific">Lichtheimia ramosa</name>
    <dbReference type="NCBI Taxonomy" id="688394"/>
    <lineage>
        <taxon>Eukaryota</taxon>
        <taxon>Fungi</taxon>
        <taxon>Fungi incertae sedis</taxon>
        <taxon>Mucoromycota</taxon>
        <taxon>Mucoromycotina</taxon>
        <taxon>Mucoromycetes</taxon>
        <taxon>Mucorales</taxon>
        <taxon>Lichtheimiaceae</taxon>
        <taxon>Lichtheimia</taxon>
    </lineage>
</organism>
<dbReference type="EMBL" id="LK023321">
    <property type="protein sequence ID" value="CDS06715.1"/>
    <property type="molecule type" value="Genomic_DNA"/>
</dbReference>
<sequence>MPNAIDAVIGGESATWPPNYSNYTDLEGDDMLYALENESKSKRAPGSYRAFLSKVLSRMRNHQKTQSEQGKRISSLKLDIAALTEYLGNARKNYDELAKFLQDERILRKDMETKVNDLQQALNKERERTMASSPAPASSTSLTSPQQQNQSNSPYHQQQQQQPTTPVSHQPTPAASPHVQHPTSPTNITEQSTSTSNATLQARIDELERQLIRSAKGRQVIEKEMLAQVRQGSELRAQVQDLKTELARVNALVQTKEQTNAQLRSDLERTQQAFAQWIQQVTANNPSLQQRQQQQQQRTNTQQRQQQHPISPTHITPQQPVSMIIPQSSPTMTMAANAVTNIPPPTSSGAPTTSVTPNVRLALPEQRVRYDPHHHPPPHHR</sequence>
<dbReference type="AlphaFoldDB" id="A0A077WH62"/>
<feature type="compositionally biased region" description="Low complexity" evidence="1">
    <location>
        <begin position="289"/>
        <end position="307"/>
    </location>
</feature>